<reference evidence="2" key="1">
    <citation type="submission" date="2022-11" db="UniProtKB">
        <authorList>
            <consortium name="WormBaseParasite"/>
        </authorList>
    </citation>
    <scope>IDENTIFICATION</scope>
</reference>
<evidence type="ECO:0000313" key="1">
    <source>
        <dbReference type="Proteomes" id="UP000887576"/>
    </source>
</evidence>
<accession>A0AC34RSZ8</accession>
<protein>
    <submittedName>
        <fullName evidence="2">Actin-like ATPase domain-containing protein</fullName>
    </submittedName>
</protein>
<dbReference type="WBParaSite" id="JU765_v2.g9665.t1">
    <property type="protein sequence ID" value="JU765_v2.g9665.t1"/>
    <property type="gene ID" value="JU765_v2.g9665"/>
</dbReference>
<name>A0AC34RSZ8_9BILA</name>
<evidence type="ECO:0000313" key="2">
    <source>
        <dbReference type="WBParaSite" id="JU765_v2.g9665.t1"/>
    </source>
</evidence>
<dbReference type="Proteomes" id="UP000887576">
    <property type="component" value="Unplaced"/>
</dbReference>
<organism evidence="1 2">
    <name type="scientific">Panagrolaimus sp. JU765</name>
    <dbReference type="NCBI Taxonomy" id="591449"/>
    <lineage>
        <taxon>Eukaryota</taxon>
        <taxon>Metazoa</taxon>
        <taxon>Ecdysozoa</taxon>
        <taxon>Nematoda</taxon>
        <taxon>Chromadorea</taxon>
        <taxon>Rhabditida</taxon>
        <taxon>Tylenchina</taxon>
        <taxon>Panagrolaimomorpha</taxon>
        <taxon>Panagrolaimoidea</taxon>
        <taxon>Panagrolaimidae</taxon>
        <taxon>Panagrolaimus</taxon>
    </lineage>
</organism>
<sequence>MAYGRDTGLIINVGYNETTVYPVVNNLILLKCYESGYGARHFHEEVENYLKERGKIRDENGEIKKLDETDMKNFIEDGLVEDLALISMATRKDRGLLLRNWDYEHAEEHFQFAPDVEIQLRSKTLIVSGFLREALAECFFISEKESDSPSIQELIYRSLKNCPVDYRKQLANSLIITGGTRRMKGFVGRLRRELRDLFATQDGGLMKHLCDEIKFPTTPQDVGIEKYDAWLGATLYADSEDYPIYDKTAYQDGEKIPDWTSMIDNYKVPISMDKIVHEEERKLLINFNELKAQ</sequence>
<proteinExistence type="predicted"/>